<reference evidence="1" key="2">
    <citation type="journal article" date="2021" name="PeerJ">
        <title>Extensive microbial diversity within the chicken gut microbiome revealed by metagenomics and culture.</title>
        <authorList>
            <person name="Gilroy R."/>
            <person name="Ravi A."/>
            <person name="Getino M."/>
            <person name="Pursley I."/>
            <person name="Horton D.L."/>
            <person name="Alikhan N.F."/>
            <person name="Baker D."/>
            <person name="Gharbi K."/>
            <person name="Hall N."/>
            <person name="Watson M."/>
            <person name="Adriaenssens E.M."/>
            <person name="Foster-Nyarko E."/>
            <person name="Jarju S."/>
            <person name="Secka A."/>
            <person name="Antonio M."/>
            <person name="Oren A."/>
            <person name="Chaudhuri R.R."/>
            <person name="La Ragione R."/>
            <person name="Hildebrand F."/>
            <person name="Pallen M.J."/>
        </authorList>
    </citation>
    <scope>NUCLEOTIDE SEQUENCE</scope>
    <source>
        <strain evidence="1">CHK189-12415</strain>
    </source>
</reference>
<evidence type="ECO:0000313" key="2">
    <source>
        <dbReference type="Proteomes" id="UP000824241"/>
    </source>
</evidence>
<dbReference type="EMBL" id="DVHA01000264">
    <property type="protein sequence ID" value="HIR61526.1"/>
    <property type="molecule type" value="Genomic_DNA"/>
</dbReference>
<accession>A0A9D1DYT6</accession>
<dbReference type="Gene3D" id="3.40.50.1110">
    <property type="entry name" value="SGNH hydrolase"/>
    <property type="match status" value="1"/>
</dbReference>
<sequence length="209" mass="22953">MQKILFIGNSHTYFNDMPAMVAQLFSAVLGEEAHVTMLASPGMSLRWHYDQPETKFNILRGGYDYVVLQQATHPFDGEEALLRQAGRLIQWVREAKATPVVYMTWSAKDDLPGQKELTDAFRHLAETGRALLAPAGEVWEAVRKGRPETELYFRDGRHASPLGSAIAAASIFSAITGAPLPGADSPYWTERGAGPETVRLVQAVLDGIA</sequence>
<protein>
    <recommendedName>
        <fullName evidence="3">SGNH/GDSL hydrolase family protein</fullName>
    </recommendedName>
</protein>
<reference evidence="1" key="1">
    <citation type="submission" date="2020-10" db="EMBL/GenBank/DDBJ databases">
        <authorList>
            <person name="Gilroy R."/>
        </authorList>
    </citation>
    <scope>NUCLEOTIDE SEQUENCE</scope>
    <source>
        <strain evidence="1">CHK189-12415</strain>
    </source>
</reference>
<evidence type="ECO:0000313" key="1">
    <source>
        <dbReference type="EMBL" id="HIR61526.1"/>
    </source>
</evidence>
<evidence type="ECO:0008006" key="3">
    <source>
        <dbReference type="Google" id="ProtNLM"/>
    </source>
</evidence>
<proteinExistence type="predicted"/>
<organism evidence="1 2">
    <name type="scientific">Candidatus Faecivivens stercoravium</name>
    <dbReference type="NCBI Taxonomy" id="2840803"/>
    <lineage>
        <taxon>Bacteria</taxon>
        <taxon>Bacillati</taxon>
        <taxon>Bacillota</taxon>
        <taxon>Clostridia</taxon>
        <taxon>Eubacteriales</taxon>
        <taxon>Oscillospiraceae</taxon>
        <taxon>Oscillospiraceae incertae sedis</taxon>
        <taxon>Candidatus Faecivivens</taxon>
    </lineage>
</organism>
<comment type="caution">
    <text evidence="1">The sequence shown here is derived from an EMBL/GenBank/DDBJ whole genome shotgun (WGS) entry which is preliminary data.</text>
</comment>
<dbReference type="SUPFAM" id="SSF52266">
    <property type="entry name" value="SGNH hydrolase"/>
    <property type="match status" value="1"/>
</dbReference>
<gene>
    <name evidence="1" type="ORF">IAB37_08145</name>
</gene>
<name>A0A9D1DYT6_9FIRM</name>
<dbReference type="InterPro" id="IPR036514">
    <property type="entry name" value="SGNH_hydro_sf"/>
</dbReference>
<dbReference type="AlphaFoldDB" id="A0A9D1DYT6"/>
<dbReference type="Proteomes" id="UP000824241">
    <property type="component" value="Unassembled WGS sequence"/>
</dbReference>